<dbReference type="EMBL" id="QEWQ01000001">
    <property type="protein sequence ID" value="PWD81784.1"/>
    <property type="molecule type" value="Genomic_DNA"/>
</dbReference>
<dbReference type="Proteomes" id="UP000245020">
    <property type="component" value="Unassembled WGS sequence"/>
</dbReference>
<comment type="caution">
    <text evidence="1">The sequence shown here is derived from an EMBL/GenBank/DDBJ whole genome shotgun (WGS) entry which is preliminary data.</text>
</comment>
<name>A0A2U2AGJ1_9GAMM</name>
<organism evidence="1 2">
    <name type="scientific">Ignatzschineria ureiclastica</name>
    <dbReference type="NCBI Taxonomy" id="472582"/>
    <lineage>
        <taxon>Bacteria</taxon>
        <taxon>Pseudomonadati</taxon>
        <taxon>Pseudomonadota</taxon>
        <taxon>Gammaproteobacteria</taxon>
        <taxon>Cardiobacteriales</taxon>
        <taxon>Ignatzschineriaceae</taxon>
        <taxon>Ignatzschineria</taxon>
    </lineage>
</organism>
<reference evidence="2" key="1">
    <citation type="submission" date="2018-05" db="EMBL/GenBank/DDBJ databases">
        <title>Ignatzschineria dubaiensis sp. nov., isolated from necrotic foot tissues of dromedaries (Camelus dromedarius) and associated maggots in Dubai, United Arab Emirates.</title>
        <authorList>
            <person name="Tsang C.C."/>
            <person name="Tang J.Y.M."/>
            <person name="Fong J.Y.H."/>
            <person name="Kinne J."/>
            <person name="Lee H.H."/>
            <person name="Joseph M."/>
            <person name="Jose S."/>
            <person name="Schuster R.K."/>
            <person name="Tang Y."/>
            <person name="Sivakumar S."/>
            <person name="Chen J.H.K."/>
            <person name="Teng J.L.L."/>
            <person name="Lau S.K.P."/>
            <person name="Wernery U."/>
            <person name="Woo P.C.Y."/>
        </authorList>
    </citation>
    <scope>NUCLEOTIDE SEQUENCE [LARGE SCALE GENOMIC DNA]</scope>
    <source>
        <strain evidence="2">KCTC 22644</strain>
    </source>
</reference>
<gene>
    <name evidence="1" type="ORF">DC083_00900</name>
</gene>
<sequence>MIGLFGLFLIIVISVQNKHYLNAGASAVKSEKAVLSGILQVLVSLVLCSSKTLQWLFKNHFS</sequence>
<proteinExistence type="predicted"/>
<protein>
    <submittedName>
        <fullName evidence="1">Uncharacterized protein</fullName>
    </submittedName>
</protein>
<evidence type="ECO:0000313" key="1">
    <source>
        <dbReference type="EMBL" id="PWD81784.1"/>
    </source>
</evidence>
<accession>A0A2U2AGJ1</accession>
<evidence type="ECO:0000313" key="2">
    <source>
        <dbReference type="Proteomes" id="UP000245020"/>
    </source>
</evidence>
<keyword evidence="2" id="KW-1185">Reference proteome</keyword>
<dbReference type="AlphaFoldDB" id="A0A2U2AGJ1"/>